<reference evidence="4" key="1">
    <citation type="submission" date="2021-02" db="EMBL/GenBank/DDBJ databases">
        <authorList>
            <person name="Nowell W R."/>
        </authorList>
    </citation>
    <scope>NUCLEOTIDE SEQUENCE</scope>
</reference>
<keyword evidence="5" id="KW-1185">Reference proteome</keyword>
<feature type="disulfide bond" evidence="1">
    <location>
        <begin position="25"/>
        <end position="34"/>
    </location>
</feature>
<gene>
    <name evidence="4" type="ORF">XAT740_LOCUS42554</name>
</gene>
<dbReference type="EMBL" id="CAJNOR010005120">
    <property type="protein sequence ID" value="CAF1546457.1"/>
    <property type="molecule type" value="Genomic_DNA"/>
</dbReference>
<protein>
    <recommendedName>
        <fullName evidence="3">EGF-like domain-containing protein</fullName>
    </recommendedName>
</protein>
<dbReference type="Proteomes" id="UP000663828">
    <property type="component" value="Unassembled WGS sequence"/>
</dbReference>
<keyword evidence="2" id="KW-0812">Transmembrane</keyword>
<sequence>MSDKMTCTIDCENGGRCLFNNTCLCPPCYIGPSCDISMNVIKFSLTYAMYYDSQRVSATSKYNFIAFAYTFTIALMVMVSIINNLACLQTFFLHDIRLTNCGIFQIFYCFMGVITMIGMEIRTLTMLEFDHVIQAYSYRYIACNIIPVLVIVGGDICMWLSTLLAIEFVLLECFNLSIYRTRRFSILSSIICFIINIGSHLHEIIA</sequence>
<dbReference type="PROSITE" id="PS00022">
    <property type="entry name" value="EGF_1"/>
    <property type="match status" value="1"/>
</dbReference>
<organism evidence="4 5">
    <name type="scientific">Adineta ricciae</name>
    <name type="common">Rotifer</name>
    <dbReference type="NCBI Taxonomy" id="249248"/>
    <lineage>
        <taxon>Eukaryota</taxon>
        <taxon>Metazoa</taxon>
        <taxon>Spiralia</taxon>
        <taxon>Gnathifera</taxon>
        <taxon>Rotifera</taxon>
        <taxon>Eurotatoria</taxon>
        <taxon>Bdelloidea</taxon>
        <taxon>Adinetida</taxon>
        <taxon>Adinetidae</taxon>
        <taxon>Adineta</taxon>
    </lineage>
</organism>
<proteinExistence type="predicted"/>
<evidence type="ECO:0000313" key="5">
    <source>
        <dbReference type="Proteomes" id="UP000663828"/>
    </source>
</evidence>
<evidence type="ECO:0000256" key="1">
    <source>
        <dbReference type="PROSITE-ProRule" id="PRU00076"/>
    </source>
</evidence>
<dbReference type="SUPFAM" id="SSF57196">
    <property type="entry name" value="EGF/Laminin"/>
    <property type="match status" value="1"/>
</dbReference>
<feature type="transmembrane region" description="Helical" evidence="2">
    <location>
        <begin position="98"/>
        <end position="118"/>
    </location>
</feature>
<dbReference type="Gene3D" id="2.10.25.10">
    <property type="entry name" value="Laminin"/>
    <property type="match status" value="1"/>
</dbReference>
<keyword evidence="1" id="KW-0245">EGF-like domain</keyword>
<keyword evidence="1" id="KW-1015">Disulfide bond</keyword>
<feature type="domain" description="EGF-like" evidence="3">
    <location>
        <begin position="3"/>
        <end position="35"/>
    </location>
</feature>
<evidence type="ECO:0000259" key="3">
    <source>
        <dbReference type="PROSITE" id="PS50026"/>
    </source>
</evidence>
<dbReference type="InterPro" id="IPR000742">
    <property type="entry name" value="EGF"/>
</dbReference>
<feature type="transmembrane region" description="Helical" evidence="2">
    <location>
        <begin position="183"/>
        <end position="201"/>
    </location>
</feature>
<accession>A0A815WUY3</accession>
<comment type="caution">
    <text evidence="1">Lacks conserved residue(s) required for the propagation of feature annotation.</text>
</comment>
<dbReference type="AlphaFoldDB" id="A0A815WUY3"/>
<evidence type="ECO:0000313" key="4">
    <source>
        <dbReference type="EMBL" id="CAF1546457.1"/>
    </source>
</evidence>
<feature type="disulfide bond" evidence="1">
    <location>
        <begin position="7"/>
        <end position="17"/>
    </location>
</feature>
<dbReference type="PROSITE" id="PS50026">
    <property type="entry name" value="EGF_3"/>
    <property type="match status" value="1"/>
</dbReference>
<feature type="transmembrane region" description="Helical" evidence="2">
    <location>
        <begin position="138"/>
        <end position="171"/>
    </location>
</feature>
<feature type="transmembrane region" description="Helical" evidence="2">
    <location>
        <begin position="64"/>
        <end position="86"/>
    </location>
</feature>
<comment type="caution">
    <text evidence="4">The sequence shown here is derived from an EMBL/GenBank/DDBJ whole genome shotgun (WGS) entry which is preliminary data.</text>
</comment>
<keyword evidence="2" id="KW-0472">Membrane</keyword>
<keyword evidence="2" id="KW-1133">Transmembrane helix</keyword>
<evidence type="ECO:0000256" key="2">
    <source>
        <dbReference type="SAM" id="Phobius"/>
    </source>
</evidence>
<name>A0A815WUY3_ADIRI</name>